<dbReference type="Gene3D" id="1.10.287.470">
    <property type="entry name" value="Helix hairpin bin"/>
    <property type="match status" value="1"/>
</dbReference>
<dbReference type="Gene3D" id="2.40.50.100">
    <property type="match status" value="1"/>
</dbReference>
<dbReference type="GO" id="GO:0015562">
    <property type="term" value="F:efflux transmembrane transporter activity"/>
    <property type="evidence" value="ECO:0007669"/>
    <property type="project" value="TreeGrafter"/>
</dbReference>
<reference evidence="4" key="1">
    <citation type="journal article" date="2014" name="Int. J. Syst. Evol. Microbiol.">
        <title>Complete genome sequence of Corynebacterium casei LMG S-19264T (=DSM 44701T), isolated from a smear-ripened cheese.</title>
        <authorList>
            <consortium name="US DOE Joint Genome Institute (JGI-PGF)"/>
            <person name="Walter F."/>
            <person name="Albersmeier A."/>
            <person name="Kalinowski J."/>
            <person name="Ruckert C."/>
        </authorList>
    </citation>
    <scope>NUCLEOTIDE SEQUENCE</scope>
    <source>
        <strain evidence="4">CGMCC 1.15343</strain>
    </source>
</reference>
<reference evidence="4" key="2">
    <citation type="submission" date="2020-09" db="EMBL/GenBank/DDBJ databases">
        <authorList>
            <person name="Sun Q."/>
            <person name="Zhou Y."/>
        </authorList>
    </citation>
    <scope>NUCLEOTIDE SEQUENCE</scope>
    <source>
        <strain evidence="4">CGMCC 1.15343</strain>
    </source>
</reference>
<evidence type="ECO:0000259" key="2">
    <source>
        <dbReference type="Pfam" id="PF25954"/>
    </source>
</evidence>
<proteinExistence type="inferred from homology"/>
<accession>A0A916UKX3</accession>
<feature type="domain" description="CzcB-like barrel-sandwich hybrid" evidence="3">
    <location>
        <begin position="73"/>
        <end position="210"/>
    </location>
</feature>
<evidence type="ECO:0000259" key="3">
    <source>
        <dbReference type="Pfam" id="PF25973"/>
    </source>
</evidence>
<dbReference type="RefSeq" id="WP_074964088.1">
    <property type="nucleotide sequence ID" value="NZ_BMIL01000014.1"/>
</dbReference>
<evidence type="ECO:0000313" key="4">
    <source>
        <dbReference type="EMBL" id="GGC76045.1"/>
    </source>
</evidence>
<dbReference type="EMBL" id="BMIL01000014">
    <property type="protein sequence ID" value="GGC76045.1"/>
    <property type="molecule type" value="Genomic_DNA"/>
</dbReference>
<dbReference type="GO" id="GO:1990281">
    <property type="term" value="C:efflux pump complex"/>
    <property type="evidence" value="ECO:0007669"/>
    <property type="project" value="TreeGrafter"/>
</dbReference>
<dbReference type="PANTHER" id="PTHR30469">
    <property type="entry name" value="MULTIDRUG RESISTANCE PROTEIN MDTA"/>
    <property type="match status" value="1"/>
</dbReference>
<dbReference type="Proteomes" id="UP000651668">
    <property type="component" value="Unassembled WGS sequence"/>
</dbReference>
<feature type="domain" description="CusB-like beta-barrel" evidence="2">
    <location>
        <begin position="221"/>
        <end position="293"/>
    </location>
</feature>
<sequence>MKMINFKYMKVANFAIPLLLIMASCSQKKPSKQVTADQKPAPAPQVEVVQPILDQPNYVLNLPGELHPFEHTDLYPKVKGFVKRILVDRGTRVKKGQLLAILEAPEVSQKYLSEKSSENKLYEDYLYSRQSYERFKKAALKAGSVAEIELDKARSKFKSDSAAYASAKANTGISAQQKQYLRITAPFDGIIVDKNVSNGALVGDNSQIPMITIVQTNQLRLTVAIPEKHSQSLSEHTPVSFTVSNLPGKVYQSKLSRKSDFVKQESRAVNAEFDVPNAKNELRGGEYAQVKLNLRRPYQTLWLPMTSIIRSQSGIFVQKVINGKIERVDISLGIQQGNLQEVFGELNIDNQYVKIGSEELINGTNVKIKK</sequence>
<name>A0A916UKX3_9SPHI</name>
<dbReference type="PROSITE" id="PS51257">
    <property type="entry name" value="PROKAR_LIPOPROTEIN"/>
    <property type="match status" value="1"/>
</dbReference>
<dbReference type="NCBIfam" id="TIGR01730">
    <property type="entry name" value="RND_mfp"/>
    <property type="match status" value="1"/>
</dbReference>
<dbReference type="InterPro" id="IPR058647">
    <property type="entry name" value="BSH_CzcB-like"/>
</dbReference>
<evidence type="ECO:0000256" key="1">
    <source>
        <dbReference type="ARBA" id="ARBA00009477"/>
    </source>
</evidence>
<protein>
    <submittedName>
        <fullName evidence="4">Hemolysin D</fullName>
    </submittedName>
</protein>
<dbReference type="Pfam" id="PF25973">
    <property type="entry name" value="BSH_CzcB"/>
    <property type="match status" value="1"/>
</dbReference>
<dbReference type="InterPro" id="IPR006143">
    <property type="entry name" value="RND_pump_MFP"/>
</dbReference>
<comment type="caution">
    <text evidence="4">The sequence shown here is derived from an EMBL/GenBank/DDBJ whole genome shotgun (WGS) entry which is preliminary data.</text>
</comment>
<dbReference type="InterPro" id="IPR058792">
    <property type="entry name" value="Beta-barrel_RND_2"/>
</dbReference>
<dbReference type="PANTHER" id="PTHR30469:SF37">
    <property type="entry name" value="RAGD PROTEIN"/>
    <property type="match status" value="1"/>
</dbReference>
<comment type="similarity">
    <text evidence="1">Belongs to the membrane fusion protein (MFP) (TC 8.A.1) family.</text>
</comment>
<dbReference type="Gene3D" id="2.40.30.170">
    <property type="match status" value="1"/>
</dbReference>
<dbReference type="AlphaFoldDB" id="A0A916UKX3"/>
<evidence type="ECO:0000313" key="5">
    <source>
        <dbReference type="Proteomes" id="UP000651668"/>
    </source>
</evidence>
<dbReference type="Pfam" id="PF25954">
    <property type="entry name" value="Beta-barrel_RND_2"/>
    <property type="match status" value="1"/>
</dbReference>
<keyword evidence="5" id="KW-1185">Reference proteome</keyword>
<gene>
    <name evidence="4" type="primary">ragD</name>
    <name evidence="4" type="ORF">GCM10011387_32310</name>
</gene>
<dbReference type="Gene3D" id="2.40.420.20">
    <property type="match status" value="1"/>
</dbReference>
<dbReference type="SUPFAM" id="SSF111369">
    <property type="entry name" value="HlyD-like secretion proteins"/>
    <property type="match status" value="1"/>
</dbReference>
<organism evidence="4 5">
    <name type="scientific">Pedobacter quisquiliarum</name>
    <dbReference type="NCBI Taxonomy" id="1834438"/>
    <lineage>
        <taxon>Bacteria</taxon>
        <taxon>Pseudomonadati</taxon>
        <taxon>Bacteroidota</taxon>
        <taxon>Sphingobacteriia</taxon>
        <taxon>Sphingobacteriales</taxon>
        <taxon>Sphingobacteriaceae</taxon>
        <taxon>Pedobacter</taxon>
    </lineage>
</organism>